<keyword evidence="5" id="KW-0528">Neurotoxin</keyword>
<keyword evidence="5" id="KW-0638">Presynaptic neurotoxin</keyword>
<evidence type="ECO:0000256" key="12">
    <source>
        <dbReference type="PROSITE-ProRule" id="PRU00023"/>
    </source>
</evidence>
<dbReference type="InterPro" id="IPR002110">
    <property type="entry name" value="Ankyrin_rpt"/>
</dbReference>
<evidence type="ECO:0000313" key="13">
    <source>
        <dbReference type="EMBL" id="RWS20567.1"/>
    </source>
</evidence>
<keyword evidence="3" id="KW-1052">Target cell membrane</keyword>
<evidence type="ECO:0000256" key="1">
    <source>
        <dbReference type="ARBA" id="ARBA00004175"/>
    </source>
</evidence>
<feature type="repeat" description="ANK" evidence="12">
    <location>
        <begin position="38"/>
        <end position="70"/>
    </location>
</feature>
<dbReference type="SUPFAM" id="SSF48403">
    <property type="entry name" value="Ankyrin repeat"/>
    <property type="match status" value="1"/>
</dbReference>
<proteinExistence type="inferred from homology"/>
<evidence type="ECO:0000256" key="5">
    <source>
        <dbReference type="ARBA" id="ARBA00023028"/>
    </source>
</evidence>
<feature type="non-terminal residue" evidence="13">
    <location>
        <position position="170"/>
    </location>
</feature>
<evidence type="ECO:0000256" key="8">
    <source>
        <dbReference type="ARBA" id="ARBA00023298"/>
    </source>
</evidence>
<accession>A0A443RZ73</accession>
<dbReference type="Proteomes" id="UP000288716">
    <property type="component" value="Unassembled WGS sequence"/>
</dbReference>
<keyword evidence="2" id="KW-0268">Exocytosis</keyword>
<dbReference type="GO" id="GO:0044231">
    <property type="term" value="C:host cell presynaptic membrane"/>
    <property type="evidence" value="ECO:0007669"/>
    <property type="project" value="UniProtKB-KW"/>
</dbReference>
<dbReference type="PANTHER" id="PTHR24198">
    <property type="entry name" value="ANKYRIN REPEAT AND PROTEIN KINASE DOMAIN-CONTAINING PROTEIN"/>
    <property type="match status" value="1"/>
</dbReference>
<evidence type="ECO:0000313" key="14">
    <source>
        <dbReference type="Proteomes" id="UP000288716"/>
    </source>
</evidence>
<dbReference type="InterPro" id="IPR036770">
    <property type="entry name" value="Ankyrin_rpt-contain_sf"/>
</dbReference>
<evidence type="ECO:0000256" key="3">
    <source>
        <dbReference type="ARBA" id="ARBA00022537"/>
    </source>
</evidence>
<dbReference type="PANTHER" id="PTHR24198:SF165">
    <property type="entry name" value="ANKYRIN REPEAT-CONTAINING PROTEIN-RELATED"/>
    <property type="match status" value="1"/>
</dbReference>
<keyword evidence="4" id="KW-0677">Repeat</keyword>
<name>A0A443RZ73_9ACAR</name>
<comment type="subunit">
    <text evidence="10">Homotetramer in membranes.</text>
</comment>
<dbReference type="GO" id="GO:0006887">
    <property type="term" value="P:exocytosis"/>
    <property type="evidence" value="ECO:0007669"/>
    <property type="project" value="UniProtKB-KW"/>
</dbReference>
<dbReference type="GO" id="GO:0044218">
    <property type="term" value="C:other organism cell membrane"/>
    <property type="evidence" value="ECO:0007669"/>
    <property type="project" value="UniProtKB-KW"/>
</dbReference>
<evidence type="ECO:0000256" key="11">
    <source>
        <dbReference type="ARBA" id="ARBA00049811"/>
    </source>
</evidence>
<keyword evidence="14" id="KW-1185">Reference proteome</keyword>
<evidence type="ECO:0000256" key="4">
    <source>
        <dbReference type="ARBA" id="ARBA00022737"/>
    </source>
</evidence>
<dbReference type="STRING" id="299467.A0A443RZ73"/>
<dbReference type="EMBL" id="NCKV01016809">
    <property type="protein sequence ID" value="RWS20567.1"/>
    <property type="molecule type" value="Genomic_DNA"/>
</dbReference>
<comment type="subcellular location">
    <subcellularLocation>
        <location evidence="1">Target cell membrane</location>
    </subcellularLocation>
</comment>
<keyword evidence="8" id="KW-1053">Target membrane</keyword>
<dbReference type="OrthoDB" id="6362414at2759"/>
<evidence type="ECO:0000256" key="7">
    <source>
        <dbReference type="ARBA" id="ARBA00023136"/>
    </source>
</evidence>
<organism evidence="13 14">
    <name type="scientific">Leptotrombidium deliense</name>
    <dbReference type="NCBI Taxonomy" id="299467"/>
    <lineage>
        <taxon>Eukaryota</taxon>
        <taxon>Metazoa</taxon>
        <taxon>Ecdysozoa</taxon>
        <taxon>Arthropoda</taxon>
        <taxon>Chelicerata</taxon>
        <taxon>Arachnida</taxon>
        <taxon>Acari</taxon>
        <taxon>Acariformes</taxon>
        <taxon>Trombidiformes</taxon>
        <taxon>Prostigmata</taxon>
        <taxon>Anystina</taxon>
        <taxon>Parasitengona</taxon>
        <taxon>Trombiculoidea</taxon>
        <taxon>Trombiculidae</taxon>
        <taxon>Leptotrombidium</taxon>
    </lineage>
</organism>
<evidence type="ECO:0000256" key="6">
    <source>
        <dbReference type="ARBA" id="ARBA00023043"/>
    </source>
</evidence>
<sequence>MSEKTKTPIISNALKEDNVHLLKNKLFFGYNINAKDKFKNSLLHLAIENGAVECVKLLIAKKAAVNRSHRNGDTELIIVLRIKNEFQQKREKIIKLLINVEEIDLKIKTWSEWNYLHFACSFGNLTEVMQDLYTVDGEGYYPIHRAIACGHIEVVKNLFNKYPQLDENMR</sequence>
<dbReference type="PROSITE" id="PS50088">
    <property type="entry name" value="ANK_REPEAT"/>
    <property type="match status" value="1"/>
</dbReference>
<protein>
    <recommendedName>
        <fullName evidence="11">Alpha-latrotoxin</fullName>
    </recommendedName>
</protein>
<dbReference type="SMART" id="SM00248">
    <property type="entry name" value="ANK"/>
    <property type="match status" value="2"/>
</dbReference>
<evidence type="ECO:0000256" key="10">
    <source>
        <dbReference type="ARBA" id="ARBA00049715"/>
    </source>
</evidence>
<keyword evidence="7" id="KW-0472">Membrane</keyword>
<dbReference type="Pfam" id="PF12796">
    <property type="entry name" value="Ank_2"/>
    <property type="match status" value="2"/>
</dbReference>
<reference evidence="13 14" key="1">
    <citation type="journal article" date="2018" name="Gigascience">
        <title>Genomes of trombidid mites reveal novel predicted allergens and laterally-transferred genes associated with secondary metabolism.</title>
        <authorList>
            <person name="Dong X."/>
            <person name="Chaisiri K."/>
            <person name="Xia D."/>
            <person name="Armstrong S.D."/>
            <person name="Fang Y."/>
            <person name="Donnelly M.J."/>
            <person name="Kadowaki T."/>
            <person name="McGarry J.W."/>
            <person name="Darby A.C."/>
            <person name="Makepeace B.L."/>
        </authorList>
    </citation>
    <scope>NUCLEOTIDE SEQUENCE [LARGE SCALE GENOMIC DNA]</scope>
    <source>
        <strain evidence="13">UoL-UT</strain>
    </source>
</reference>
<keyword evidence="6 12" id="KW-0040">ANK repeat</keyword>
<dbReference type="VEuPathDB" id="VectorBase:LDEU011473"/>
<comment type="caution">
    <text evidence="13">The sequence shown here is derived from an EMBL/GenBank/DDBJ whole genome shotgun (WGS) entry which is preliminary data.</text>
</comment>
<gene>
    <name evidence="13" type="ORF">B4U80_01567</name>
</gene>
<evidence type="ECO:0000256" key="9">
    <source>
        <dbReference type="ARBA" id="ARBA00049657"/>
    </source>
</evidence>
<comment type="similarity">
    <text evidence="9">Belongs to the cationic peptide 01 (latrotoxin) family. 03 (alpha-latrotoxin) subfamily.</text>
</comment>
<dbReference type="Gene3D" id="1.25.40.20">
    <property type="entry name" value="Ankyrin repeat-containing domain"/>
    <property type="match status" value="1"/>
</dbReference>
<dbReference type="AlphaFoldDB" id="A0A443RZ73"/>
<evidence type="ECO:0000256" key="2">
    <source>
        <dbReference type="ARBA" id="ARBA00022483"/>
    </source>
</evidence>
<keyword evidence="5" id="KW-0800">Toxin</keyword>